<gene>
    <name evidence="2" type="ORF">niasHT_033456</name>
</gene>
<organism evidence="2 3">
    <name type="scientific">Heterodera trifolii</name>
    <dbReference type="NCBI Taxonomy" id="157864"/>
    <lineage>
        <taxon>Eukaryota</taxon>
        <taxon>Metazoa</taxon>
        <taxon>Ecdysozoa</taxon>
        <taxon>Nematoda</taxon>
        <taxon>Chromadorea</taxon>
        <taxon>Rhabditida</taxon>
        <taxon>Tylenchina</taxon>
        <taxon>Tylenchomorpha</taxon>
        <taxon>Tylenchoidea</taxon>
        <taxon>Heteroderidae</taxon>
        <taxon>Heteroderinae</taxon>
        <taxon>Heterodera</taxon>
    </lineage>
</organism>
<sequence length="346" mass="38640">MDLGISNIDHLTTDGRAQRGGFCVSRNILSPIGKITPNRSDRSLIMKITTDDRRSIRLSCYDWYMLYSIVTLGLALFCGHVRTEDRAEVDIRVSGACSPIYLSRRGIELSKYRPLIRFNPEKIRLVPKNPVIPGCVKIKAEGVEILRPIRNLLAEVEMRIGGTPDPNNPTLPCTKKIDDKVNQCPCAKAEGTCLFCDFCRQMRSQQAKVSASEAAKVSRGSGAASAESLEEQCKCEVMQPGLYDIETEMCTPELNDAKQFIPTELQNNVMDKTPISMFITVYLMDLQTHANESYLSAFGRAILQRRMAQSTVACFLMGLDVTLATTQQQQQSQQAQQQQMPVAMEK</sequence>
<dbReference type="AlphaFoldDB" id="A0ABD2IBR5"/>
<comment type="caution">
    <text evidence="2">The sequence shown here is derived from an EMBL/GenBank/DDBJ whole genome shotgun (WGS) entry which is preliminary data.</text>
</comment>
<dbReference type="Proteomes" id="UP001620626">
    <property type="component" value="Unassembled WGS sequence"/>
</dbReference>
<evidence type="ECO:0000313" key="2">
    <source>
        <dbReference type="EMBL" id="KAL3076591.1"/>
    </source>
</evidence>
<reference evidence="2 3" key="1">
    <citation type="submission" date="2024-10" db="EMBL/GenBank/DDBJ databases">
        <authorList>
            <person name="Kim D."/>
        </authorList>
    </citation>
    <scope>NUCLEOTIDE SEQUENCE [LARGE SCALE GENOMIC DNA]</scope>
    <source>
        <strain evidence="2">BH-2024</strain>
    </source>
</reference>
<keyword evidence="3" id="KW-1185">Reference proteome</keyword>
<dbReference type="EMBL" id="JBICBT010001248">
    <property type="protein sequence ID" value="KAL3076591.1"/>
    <property type="molecule type" value="Genomic_DNA"/>
</dbReference>
<proteinExistence type="predicted"/>
<protein>
    <submittedName>
        <fullName evidence="2">Uncharacterized protein</fullName>
    </submittedName>
</protein>
<name>A0ABD2IBR5_9BILA</name>
<evidence type="ECO:0000313" key="3">
    <source>
        <dbReference type="Proteomes" id="UP001620626"/>
    </source>
</evidence>
<dbReference type="SUPFAM" id="SSF63707">
    <property type="entry name" value="Ganglioside M2 (gm2) activator"/>
    <property type="match status" value="1"/>
</dbReference>
<keyword evidence="1" id="KW-0732">Signal</keyword>
<evidence type="ECO:0000256" key="1">
    <source>
        <dbReference type="ARBA" id="ARBA00022729"/>
    </source>
</evidence>
<accession>A0ABD2IBR5</accession>
<dbReference type="InterPro" id="IPR036846">
    <property type="entry name" value="GM2-AP_sf"/>
</dbReference>